<accession>A0A401G3K4</accession>
<dbReference type="AlphaFoldDB" id="A0A401G3K4"/>
<dbReference type="Pfam" id="PF13692">
    <property type="entry name" value="Glyco_trans_1_4"/>
    <property type="match status" value="1"/>
</dbReference>
<reference evidence="2" key="1">
    <citation type="submission" date="2017-11" db="EMBL/GenBank/DDBJ databases">
        <authorList>
            <person name="Watanabe M."/>
            <person name="Kojima H."/>
        </authorList>
    </citation>
    <scope>NUCLEOTIDE SEQUENCE [LARGE SCALE GENOMIC DNA]</scope>
    <source>
        <strain evidence="2">Tokyo 01</strain>
    </source>
</reference>
<gene>
    <name evidence="1" type="ORF">DENIS_4817</name>
</gene>
<protein>
    <submittedName>
        <fullName evidence="1">Uncharacterized protein</fullName>
    </submittedName>
</protein>
<dbReference type="Gene3D" id="3.40.50.2000">
    <property type="entry name" value="Glycogen Phosphorylase B"/>
    <property type="match status" value="1"/>
</dbReference>
<name>A0A401G3K4_9BACT</name>
<evidence type="ECO:0000313" key="2">
    <source>
        <dbReference type="Proteomes" id="UP000288096"/>
    </source>
</evidence>
<reference evidence="2" key="2">
    <citation type="submission" date="2019-01" db="EMBL/GenBank/DDBJ databases">
        <title>Genome sequence of Desulfonema ishimotonii strain Tokyo 01.</title>
        <authorList>
            <person name="Fukui M."/>
        </authorList>
    </citation>
    <scope>NUCLEOTIDE SEQUENCE [LARGE SCALE GENOMIC DNA]</scope>
    <source>
        <strain evidence="2">Tokyo 01</strain>
    </source>
</reference>
<keyword evidence="2" id="KW-1185">Reference proteome</keyword>
<dbReference type="EMBL" id="BEXT01000001">
    <property type="protein sequence ID" value="GBC63819.1"/>
    <property type="molecule type" value="Genomic_DNA"/>
</dbReference>
<dbReference type="Proteomes" id="UP000288096">
    <property type="component" value="Unassembled WGS sequence"/>
</dbReference>
<comment type="caution">
    <text evidence="1">The sequence shown here is derived from an EMBL/GenBank/DDBJ whole genome shotgun (WGS) entry which is preliminary data.</text>
</comment>
<evidence type="ECO:0000313" key="1">
    <source>
        <dbReference type="EMBL" id="GBC63819.1"/>
    </source>
</evidence>
<proteinExistence type="predicted"/>
<organism evidence="1 2">
    <name type="scientific">Desulfonema ishimotonii</name>
    <dbReference type="NCBI Taxonomy" id="45657"/>
    <lineage>
        <taxon>Bacteria</taxon>
        <taxon>Pseudomonadati</taxon>
        <taxon>Thermodesulfobacteriota</taxon>
        <taxon>Desulfobacteria</taxon>
        <taxon>Desulfobacterales</taxon>
        <taxon>Desulfococcaceae</taxon>
        <taxon>Desulfonema</taxon>
    </lineage>
</organism>
<sequence>MNNLTENTADSPPPDILTEQIAAFGEASDAGTLFRSRDSADFETMRQQVRNAFFALLTAHRPFLERTRGLSWPYEMLRCREATFAHLARNGETPFVRHQVRLFLTLLPFPGQWRRLSDAEQASCPHPEIEEFIRGEQRKTAAKLRKKSQKTFKLRHFCQILKRPDLPREKGVLRIFSLPYLFADSRLLNALNRQYFLYIEPPWGVLARHAWLRAFSCLEDPCLFGVGGREDADFLAGQPGILTTPLAHGDFLEDLPPESAGEKQFDIVFNATFDDMPRKRHRFMLTLLSHPLLKDATALFIGRGAEKNVAACRQMIREPGLSDRVTLCANLMRRDVPAYLARCRVGVQVSQHENACRSIYECFRADLPCAVSSAMAGFNFDLFSDQNGVVAPDRMLPRTISEMLGQTARFAPRSWFLKHSGSLNSTRMLNHQLRGIFSQLGYAWQTDIVPLGSSGASRYVDHAHHEMFRPESESLLKIFRSQPELPVRLVI</sequence>
<dbReference type="SUPFAM" id="SSF53756">
    <property type="entry name" value="UDP-Glycosyltransferase/glycogen phosphorylase"/>
    <property type="match status" value="1"/>
</dbReference>